<evidence type="ECO:0008006" key="4">
    <source>
        <dbReference type="Google" id="ProtNLM"/>
    </source>
</evidence>
<protein>
    <recommendedName>
        <fullName evidence="4">3-oxoacyl-ACP synthase</fullName>
    </recommendedName>
</protein>
<feature type="transmembrane region" description="Helical" evidence="1">
    <location>
        <begin position="7"/>
        <end position="26"/>
    </location>
</feature>
<keyword evidence="1" id="KW-1133">Transmembrane helix</keyword>
<evidence type="ECO:0000313" key="2">
    <source>
        <dbReference type="EMBL" id="NRF69449.1"/>
    </source>
</evidence>
<keyword evidence="1" id="KW-0812">Transmembrane</keyword>
<gene>
    <name evidence="2" type="ORF">HLB44_20825</name>
</gene>
<comment type="caution">
    <text evidence="2">The sequence shown here is derived from an EMBL/GenBank/DDBJ whole genome shotgun (WGS) entry which is preliminary data.</text>
</comment>
<evidence type="ECO:0000256" key="1">
    <source>
        <dbReference type="SAM" id="Phobius"/>
    </source>
</evidence>
<evidence type="ECO:0000313" key="3">
    <source>
        <dbReference type="Proteomes" id="UP000737171"/>
    </source>
</evidence>
<name>A0ABX2ELH6_9BURK</name>
<reference evidence="2 3" key="1">
    <citation type="submission" date="2020-05" db="EMBL/GenBank/DDBJ databases">
        <title>Aquincola sp. isolate from soil.</title>
        <authorList>
            <person name="Han J."/>
            <person name="Kim D.-U."/>
        </authorList>
    </citation>
    <scope>NUCLEOTIDE SEQUENCE [LARGE SCALE GENOMIC DNA]</scope>
    <source>
        <strain evidence="2 3">S2</strain>
    </source>
</reference>
<dbReference type="Proteomes" id="UP000737171">
    <property type="component" value="Unassembled WGS sequence"/>
</dbReference>
<feature type="transmembrane region" description="Helical" evidence="1">
    <location>
        <begin position="38"/>
        <end position="56"/>
    </location>
</feature>
<sequence>MTKILKHTAMLVAVCCLAWLSVAWHWRTSGHAPSGDELLRYLLLLPLVVFVLLLLLRWAWRSAAVRAPVGAAAGATSAATGAAAAPATGNAANETPPPLQLLAAHLRCAAAEAPADLVKAAQANQPLPLLDPQLRNADGLPVMSLRIAQLPLDELKESLPTHADDAAPPEHLQRALAALHDPLAAALQAIAPWRNRFADPDADLDIAASGLPTEPAATANWPRLQVLLAWPAAWTDAERALADTWAREQCHAGPIEPSQLRIESTTLGGAELWLDIERRLQRRDPQAPAAPLLVAAAHSDLSDEAIAALEHQRRLFNAASHPKGLMPAESAAALLLAPHDWPAAAEGDEPPLQLHRAAALRRDKSIEAAGSVSSQTLIDVLGGALTLAKLPPTELTQLVCDADRHSQRGTELFGATLKLLPQLDPAEHLAMTGSVAGHGGATPLMVIAAAAAQARTERQPCLALSLGDTHWRFALLARAPAAS</sequence>
<dbReference type="RefSeq" id="WP_173126344.1">
    <property type="nucleotide sequence ID" value="NZ_JABRWJ010000006.1"/>
</dbReference>
<dbReference type="EMBL" id="JABRWJ010000006">
    <property type="protein sequence ID" value="NRF69449.1"/>
    <property type="molecule type" value="Genomic_DNA"/>
</dbReference>
<keyword evidence="3" id="KW-1185">Reference proteome</keyword>
<organism evidence="2 3">
    <name type="scientific">Pseudaquabacterium terrae</name>
    <dbReference type="NCBI Taxonomy" id="2732868"/>
    <lineage>
        <taxon>Bacteria</taxon>
        <taxon>Pseudomonadati</taxon>
        <taxon>Pseudomonadota</taxon>
        <taxon>Betaproteobacteria</taxon>
        <taxon>Burkholderiales</taxon>
        <taxon>Sphaerotilaceae</taxon>
        <taxon>Pseudaquabacterium</taxon>
    </lineage>
</organism>
<keyword evidence="1" id="KW-0472">Membrane</keyword>
<accession>A0ABX2ELH6</accession>
<proteinExistence type="predicted"/>